<feature type="non-terminal residue" evidence="1">
    <location>
        <position position="146"/>
    </location>
</feature>
<reference evidence="1" key="2">
    <citation type="journal article" date="2022" name="New Phytol.">
        <title>Evolutionary transition to the ectomycorrhizal habit in the genomes of a hyperdiverse lineage of mushroom-forming fungi.</title>
        <authorList>
            <person name="Looney B."/>
            <person name="Miyauchi S."/>
            <person name="Morin E."/>
            <person name="Drula E."/>
            <person name="Courty P.E."/>
            <person name="Kohler A."/>
            <person name="Kuo A."/>
            <person name="LaButti K."/>
            <person name="Pangilinan J."/>
            <person name="Lipzen A."/>
            <person name="Riley R."/>
            <person name="Andreopoulos W."/>
            <person name="He G."/>
            <person name="Johnson J."/>
            <person name="Nolan M."/>
            <person name="Tritt A."/>
            <person name="Barry K.W."/>
            <person name="Grigoriev I.V."/>
            <person name="Nagy L.G."/>
            <person name="Hibbett D."/>
            <person name="Henrissat B."/>
            <person name="Matheny P.B."/>
            <person name="Labbe J."/>
            <person name="Martin F.M."/>
        </authorList>
    </citation>
    <scope>NUCLEOTIDE SEQUENCE</scope>
    <source>
        <strain evidence="1">EC-137</strain>
    </source>
</reference>
<organism evidence="1 2">
    <name type="scientific">Vararia minispora EC-137</name>
    <dbReference type="NCBI Taxonomy" id="1314806"/>
    <lineage>
        <taxon>Eukaryota</taxon>
        <taxon>Fungi</taxon>
        <taxon>Dikarya</taxon>
        <taxon>Basidiomycota</taxon>
        <taxon>Agaricomycotina</taxon>
        <taxon>Agaricomycetes</taxon>
        <taxon>Russulales</taxon>
        <taxon>Lachnocladiaceae</taxon>
        <taxon>Vararia</taxon>
    </lineage>
</organism>
<comment type="caution">
    <text evidence="1">The sequence shown here is derived from an EMBL/GenBank/DDBJ whole genome shotgun (WGS) entry which is preliminary data.</text>
</comment>
<dbReference type="Proteomes" id="UP000814128">
    <property type="component" value="Unassembled WGS sequence"/>
</dbReference>
<name>A0ACB8QHZ0_9AGAM</name>
<sequence>MSCSAFGAHRPRTEITTQTSYQRLLVHRCSAYYKITPEIDPTVKNRIQLIPTIDSRIPLRRIADLVPVEAPKQPSFKIMPRRPQARSKPQSASGSVAGDDAGGELSDPEPASDGGGRSATKKTLTLEEREAAYIEARSRIFMDFEE</sequence>
<accession>A0ACB8QHZ0</accession>
<proteinExistence type="predicted"/>
<evidence type="ECO:0000313" key="1">
    <source>
        <dbReference type="EMBL" id="KAI0031436.1"/>
    </source>
</evidence>
<dbReference type="EMBL" id="MU273580">
    <property type="protein sequence ID" value="KAI0031436.1"/>
    <property type="molecule type" value="Genomic_DNA"/>
</dbReference>
<reference evidence="1" key="1">
    <citation type="submission" date="2021-02" db="EMBL/GenBank/DDBJ databases">
        <authorList>
            <consortium name="DOE Joint Genome Institute"/>
            <person name="Ahrendt S."/>
            <person name="Looney B.P."/>
            <person name="Miyauchi S."/>
            <person name="Morin E."/>
            <person name="Drula E."/>
            <person name="Courty P.E."/>
            <person name="Chicoki N."/>
            <person name="Fauchery L."/>
            <person name="Kohler A."/>
            <person name="Kuo A."/>
            <person name="Labutti K."/>
            <person name="Pangilinan J."/>
            <person name="Lipzen A."/>
            <person name="Riley R."/>
            <person name="Andreopoulos W."/>
            <person name="He G."/>
            <person name="Johnson J."/>
            <person name="Barry K.W."/>
            <person name="Grigoriev I.V."/>
            <person name="Nagy L."/>
            <person name="Hibbett D."/>
            <person name="Henrissat B."/>
            <person name="Matheny P.B."/>
            <person name="Labbe J."/>
            <person name="Martin F."/>
        </authorList>
    </citation>
    <scope>NUCLEOTIDE SEQUENCE</scope>
    <source>
        <strain evidence="1">EC-137</strain>
    </source>
</reference>
<protein>
    <submittedName>
        <fullName evidence="1">Uncharacterized protein</fullName>
    </submittedName>
</protein>
<gene>
    <name evidence="1" type="ORF">K488DRAFT_52047</name>
</gene>
<evidence type="ECO:0000313" key="2">
    <source>
        <dbReference type="Proteomes" id="UP000814128"/>
    </source>
</evidence>
<keyword evidence="2" id="KW-1185">Reference proteome</keyword>